<gene>
    <name evidence="2" type="ORF">ACFQLX_19585</name>
</gene>
<evidence type="ECO:0000256" key="1">
    <source>
        <dbReference type="SAM" id="MobiDB-lite"/>
    </source>
</evidence>
<dbReference type="Proteomes" id="UP001596413">
    <property type="component" value="Unassembled WGS sequence"/>
</dbReference>
<accession>A0ABW2GMP9</accession>
<proteinExistence type="predicted"/>
<feature type="compositionally biased region" description="Low complexity" evidence="1">
    <location>
        <begin position="203"/>
        <end position="235"/>
    </location>
</feature>
<feature type="compositionally biased region" description="Basic and acidic residues" evidence="1">
    <location>
        <begin position="152"/>
        <end position="162"/>
    </location>
</feature>
<reference evidence="3" key="1">
    <citation type="journal article" date="2019" name="Int. J. Syst. Evol. Microbiol.">
        <title>The Global Catalogue of Microorganisms (GCM) 10K type strain sequencing project: providing services to taxonomists for standard genome sequencing and annotation.</title>
        <authorList>
            <consortium name="The Broad Institute Genomics Platform"/>
            <consortium name="The Broad Institute Genome Sequencing Center for Infectious Disease"/>
            <person name="Wu L."/>
            <person name="Ma J."/>
        </authorList>
    </citation>
    <scope>NUCLEOTIDE SEQUENCE [LARGE SCALE GENOMIC DNA]</scope>
    <source>
        <strain evidence="3">CGMCC 1.13681</strain>
    </source>
</reference>
<name>A0ABW2GMP9_9ACTN</name>
<evidence type="ECO:0008006" key="4">
    <source>
        <dbReference type="Google" id="ProtNLM"/>
    </source>
</evidence>
<comment type="caution">
    <text evidence="2">The sequence shown here is derived from an EMBL/GenBank/DDBJ whole genome shotgun (WGS) entry which is preliminary data.</text>
</comment>
<dbReference type="EMBL" id="JBHSZO010000032">
    <property type="protein sequence ID" value="MFC7220349.1"/>
    <property type="molecule type" value="Genomic_DNA"/>
</dbReference>
<dbReference type="RefSeq" id="WP_386416963.1">
    <property type="nucleotide sequence ID" value="NZ_JBHSZO010000032.1"/>
</dbReference>
<protein>
    <recommendedName>
        <fullName evidence="4">DUF3558 domain-containing protein</fullName>
    </recommendedName>
</protein>
<feature type="compositionally biased region" description="Low complexity" evidence="1">
    <location>
        <begin position="40"/>
        <end position="52"/>
    </location>
</feature>
<keyword evidence="3" id="KW-1185">Reference proteome</keyword>
<evidence type="ECO:0000313" key="2">
    <source>
        <dbReference type="EMBL" id="MFC7220349.1"/>
    </source>
</evidence>
<feature type="region of interest" description="Disordered" evidence="1">
    <location>
        <begin position="152"/>
        <end position="238"/>
    </location>
</feature>
<organism evidence="2 3">
    <name type="scientific">Streptomyces polyrhachis</name>
    <dbReference type="NCBI Taxonomy" id="1282885"/>
    <lineage>
        <taxon>Bacteria</taxon>
        <taxon>Bacillati</taxon>
        <taxon>Actinomycetota</taxon>
        <taxon>Actinomycetes</taxon>
        <taxon>Kitasatosporales</taxon>
        <taxon>Streptomycetaceae</taxon>
        <taxon>Streptomyces</taxon>
    </lineage>
</organism>
<sequence length="310" mass="31516">MQPQSYVPGAATAVVAALALALTGCTGSGDSGDGMKEEAAGSAAAPEAAPSGRYRTLPEPCTAVDKEQLRALLPQTATDVKNTASTRAREEALLGGKPALTFDTDRRVGCGWQRVSVEGSRQLRLDFERVVSYDPAVSDEVRAAQVFRRKAQEHGVTARDLPKGPQPSAPSGSGGPGELVGESGAEVMEDGAAAPSTPDPKPGTDAAAGTDAGTDAAAGTAPPATPTPSASPAAPLVLEGPGDEAFLAERAGTTQQGQRRVVSVIFRTANVVVTVEYGQSTTGATALPDSAELQRRAQELAGKLAGDLME</sequence>
<evidence type="ECO:0000313" key="3">
    <source>
        <dbReference type="Proteomes" id="UP001596413"/>
    </source>
</evidence>
<feature type="region of interest" description="Disordered" evidence="1">
    <location>
        <begin position="27"/>
        <end position="53"/>
    </location>
</feature>